<dbReference type="RefSeq" id="WP_354313527.1">
    <property type="nucleotide sequence ID" value="NZ_JBEPME010000004.1"/>
</dbReference>
<evidence type="ECO:0000256" key="2">
    <source>
        <dbReference type="ARBA" id="ARBA00022670"/>
    </source>
</evidence>
<dbReference type="InterPro" id="IPR009003">
    <property type="entry name" value="Peptidase_S1_PA"/>
</dbReference>
<proteinExistence type="inferred from homology"/>
<dbReference type="PANTHER" id="PTHR15462:SF8">
    <property type="entry name" value="SERINE PROTEASE"/>
    <property type="match status" value="1"/>
</dbReference>
<dbReference type="PRINTS" id="PR00839">
    <property type="entry name" value="V8PROTEASE"/>
</dbReference>
<dbReference type="InterPro" id="IPR043504">
    <property type="entry name" value="Peptidase_S1_PA_chymotrypsin"/>
</dbReference>
<keyword evidence="2 6" id="KW-0645">Protease</keyword>
<dbReference type="PANTHER" id="PTHR15462">
    <property type="entry name" value="SERINE PROTEASE"/>
    <property type="match status" value="1"/>
</dbReference>
<evidence type="ECO:0000256" key="5">
    <source>
        <dbReference type="ARBA" id="ARBA00022825"/>
    </source>
</evidence>
<feature type="chain" id="PRO_5044981501" description="Serine protease" evidence="6">
    <location>
        <begin position="29"/>
        <end position="336"/>
    </location>
</feature>
<evidence type="ECO:0000313" key="8">
    <source>
        <dbReference type="Proteomes" id="UP001549104"/>
    </source>
</evidence>
<evidence type="ECO:0000313" key="7">
    <source>
        <dbReference type="EMBL" id="MET3657800.1"/>
    </source>
</evidence>
<keyword evidence="4 6" id="KW-0378">Hydrolase</keyword>
<sequence length="336" mass="37226">MRNYNRSKVLLCSLVIGGSLFFSNQTNAESLDGDAPDTNQENVDFSTSKALSTQGELEVKPIVPKDSGVNDVLKPSTENVVDGVIKEELGYEMAPFGQYEGKLFSEVSPLNVLGPRDRRVRNTNTTIHPYNTIAYLTMRYADGSFNRGTGFIIDRDTVLTAGHIVYDENKGWVTSITVRPGANGAGNFPYGAFESTKFYAPIGWTRDRDVDYDYGVININGTFPSSIGTFGYGVATSSNFSGKFARMTGYPADPYYDYDKPLYTQWYHSGTIDFPLIFPRRVLYDADASGGQSGSPIYIPSENIARAIHSGWQGSVNRGTRITQEVYNNIRDWSAR</sequence>
<dbReference type="InterPro" id="IPR008256">
    <property type="entry name" value="Peptidase_S1B"/>
</dbReference>
<reference evidence="7 8" key="1">
    <citation type="submission" date="2024-06" db="EMBL/GenBank/DDBJ databases">
        <title>Sorghum-associated microbial communities from plants grown in Nebraska, USA.</title>
        <authorList>
            <person name="Schachtman D."/>
        </authorList>
    </citation>
    <scope>NUCLEOTIDE SEQUENCE [LARGE SCALE GENOMIC DNA]</scope>
    <source>
        <strain evidence="7 8">1288</strain>
    </source>
</reference>
<feature type="signal peptide" evidence="6">
    <location>
        <begin position="1"/>
        <end position="28"/>
    </location>
</feature>
<accession>A0ABV2K9Q7</accession>
<evidence type="ECO:0000256" key="4">
    <source>
        <dbReference type="ARBA" id="ARBA00022801"/>
    </source>
</evidence>
<organism evidence="7 8">
    <name type="scientific">Sporosarcina psychrophila</name>
    <name type="common">Bacillus psychrophilus</name>
    <dbReference type="NCBI Taxonomy" id="1476"/>
    <lineage>
        <taxon>Bacteria</taxon>
        <taxon>Bacillati</taxon>
        <taxon>Bacillota</taxon>
        <taxon>Bacilli</taxon>
        <taxon>Bacillales</taxon>
        <taxon>Caryophanaceae</taxon>
        <taxon>Sporosarcina</taxon>
    </lineage>
</organism>
<dbReference type="Proteomes" id="UP001549104">
    <property type="component" value="Unassembled WGS sequence"/>
</dbReference>
<dbReference type="Gene3D" id="2.40.10.10">
    <property type="entry name" value="Trypsin-like serine proteases"/>
    <property type="match status" value="2"/>
</dbReference>
<dbReference type="EMBL" id="JBEPME010000004">
    <property type="protein sequence ID" value="MET3657800.1"/>
    <property type="molecule type" value="Genomic_DNA"/>
</dbReference>
<comment type="similarity">
    <text evidence="1 6">Belongs to the peptidase S1B family.</text>
</comment>
<keyword evidence="5 6" id="KW-0720">Serine protease</keyword>
<keyword evidence="8" id="KW-1185">Reference proteome</keyword>
<protein>
    <recommendedName>
        <fullName evidence="6">Serine protease</fullName>
        <ecNumber evidence="6">3.4.21.-</ecNumber>
    </recommendedName>
</protein>
<evidence type="ECO:0000256" key="6">
    <source>
        <dbReference type="RuleBase" id="RU004296"/>
    </source>
</evidence>
<dbReference type="EC" id="3.4.21.-" evidence="6"/>
<evidence type="ECO:0000256" key="1">
    <source>
        <dbReference type="ARBA" id="ARBA00008764"/>
    </source>
</evidence>
<name>A0ABV2K9Q7_SPOPS</name>
<evidence type="ECO:0000256" key="3">
    <source>
        <dbReference type="ARBA" id="ARBA00022729"/>
    </source>
</evidence>
<gene>
    <name evidence="7" type="ORF">ABIC55_002897</name>
</gene>
<dbReference type="SUPFAM" id="SSF50494">
    <property type="entry name" value="Trypsin-like serine proteases"/>
    <property type="match status" value="1"/>
</dbReference>
<comment type="caution">
    <text evidence="7">The sequence shown here is derived from an EMBL/GenBank/DDBJ whole genome shotgun (WGS) entry which is preliminary data.</text>
</comment>
<keyword evidence="3 6" id="KW-0732">Signal</keyword>
<dbReference type="Pfam" id="PF13365">
    <property type="entry name" value="Trypsin_2"/>
    <property type="match status" value="1"/>
</dbReference>
<dbReference type="InterPro" id="IPR050966">
    <property type="entry name" value="Glutamyl_endopeptidase"/>
</dbReference>